<dbReference type="Gene3D" id="2.40.420.20">
    <property type="match status" value="1"/>
</dbReference>
<keyword evidence="2" id="KW-0175">Coiled coil</keyword>
<evidence type="ECO:0000313" key="5">
    <source>
        <dbReference type="Proteomes" id="UP000032483"/>
    </source>
</evidence>
<evidence type="ECO:0008006" key="6">
    <source>
        <dbReference type="Google" id="ProtNLM"/>
    </source>
</evidence>
<dbReference type="InterPro" id="IPR050465">
    <property type="entry name" value="UPF0194_transport"/>
</dbReference>
<evidence type="ECO:0000256" key="2">
    <source>
        <dbReference type="ARBA" id="ARBA00023054"/>
    </source>
</evidence>
<dbReference type="PANTHER" id="PTHR32347">
    <property type="entry name" value="EFFLUX SYSTEM COMPONENT YKNX-RELATED"/>
    <property type="match status" value="1"/>
</dbReference>
<dbReference type="EMBL" id="JXXK01000004">
    <property type="protein sequence ID" value="KJF40820.1"/>
    <property type="molecule type" value="Genomic_DNA"/>
</dbReference>
<dbReference type="GO" id="GO:0030313">
    <property type="term" value="C:cell envelope"/>
    <property type="evidence" value="ECO:0007669"/>
    <property type="project" value="UniProtKB-SubCell"/>
</dbReference>
<protein>
    <recommendedName>
        <fullName evidence="6">HlyD family efflux transporter periplasmic adaptor subunit</fullName>
    </recommendedName>
</protein>
<name>A0A0D8J1H6_9FIRM</name>
<comment type="subcellular location">
    <subcellularLocation>
        <location evidence="1">Cell envelope</location>
    </subcellularLocation>
</comment>
<dbReference type="Proteomes" id="UP000032483">
    <property type="component" value="Unassembled WGS sequence"/>
</dbReference>
<keyword evidence="5" id="KW-1185">Reference proteome</keyword>
<feature type="region of interest" description="Disordered" evidence="3">
    <location>
        <begin position="139"/>
        <end position="163"/>
    </location>
</feature>
<evidence type="ECO:0000256" key="3">
    <source>
        <dbReference type="SAM" id="MobiDB-lite"/>
    </source>
</evidence>
<comment type="caution">
    <text evidence="4">The sequence shown here is derived from an EMBL/GenBank/DDBJ whole genome shotgun (WGS) entry which is preliminary data.</text>
</comment>
<reference evidence="4" key="1">
    <citation type="submission" date="2015-02" db="EMBL/GenBank/DDBJ databases">
        <title>A novel member of the family Ruminococcaceae isolated from human feces.</title>
        <authorList>
            <person name="Shkoporov A.N."/>
            <person name="Chaplin A.V."/>
            <person name="Motuzova O.V."/>
            <person name="Kafarskaia L.I."/>
            <person name="Khokhlova E.V."/>
            <person name="Efimov B.A."/>
        </authorList>
    </citation>
    <scope>NUCLEOTIDE SEQUENCE [LARGE SCALE GENOMIC DNA]</scope>
    <source>
        <strain evidence="4">585-1</strain>
    </source>
</reference>
<dbReference type="AlphaFoldDB" id="A0A0D8J1H6"/>
<dbReference type="GeneID" id="42855932"/>
<gene>
    <name evidence="4" type="ORF">TQ39_04730</name>
</gene>
<dbReference type="PANTHER" id="PTHR32347:SF23">
    <property type="entry name" value="BLL5650 PROTEIN"/>
    <property type="match status" value="1"/>
</dbReference>
<sequence length="494" mass="50630">MHIKEKVTGLWARRPRLSGTQGRALKGVAQFFAAMLVCTLIARGTAGATLAVVQTASPRRGELVQGLTADAALSAGEVQNVKAPTGLVLEKYFVPAGGRVEADTPLAQFDPDGVKDALARAKTELARLRLQREKLLAGDTADTSSLSSASTQRDRAQADYNAQKAQNDAAVAAARNDADTAQSALDAANAALAELRAQTDPPASEEALAAAQAAADAAAAALAEKQAALAAAQSAADTAGENAARALADAQAALDTAAKAYEKSKQETEFQNRQNNLDAQTAALDIEKQQAVVDALAALAENDGVLKAGSAGTVETLTLEPGGTVTEAPVAALAPADAGMTATFTLDSGKAEKLAVGAALTLRQGGTAVSTTVRAISVPDENGRVTVTADVPADAGLRKTQPVTASAELSRTTYEMVLPPEAVRMDNKGSYVLRVEQTQTILGLRNVLSRVDVTVLEQSASGVAVEGPLSPQDVLVKSSARPVAAGDSVRVEQP</sequence>
<accession>A0A0D8J1H6</accession>
<dbReference type="RefSeq" id="WP_050004732.1">
    <property type="nucleotide sequence ID" value="NZ_DAWBJP010000006.1"/>
</dbReference>
<proteinExistence type="predicted"/>
<evidence type="ECO:0000256" key="1">
    <source>
        <dbReference type="ARBA" id="ARBA00004196"/>
    </source>
</evidence>
<feature type="compositionally biased region" description="Low complexity" evidence="3">
    <location>
        <begin position="139"/>
        <end position="151"/>
    </location>
</feature>
<evidence type="ECO:0000313" key="4">
    <source>
        <dbReference type="EMBL" id="KJF40820.1"/>
    </source>
</evidence>
<organism evidence="4 5">
    <name type="scientific">Ruthenibacterium lactatiformans</name>
    <dbReference type="NCBI Taxonomy" id="1550024"/>
    <lineage>
        <taxon>Bacteria</taxon>
        <taxon>Bacillati</taxon>
        <taxon>Bacillota</taxon>
        <taxon>Clostridia</taxon>
        <taxon>Eubacteriales</taxon>
        <taxon>Oscillospiraceae</taxon>
        <taxon>Ruthenibacterium</taxon>
    </lineage>
</organism>